<dbReference type="InterPro" id="IPR041304">
    <property type="entry name" value="AbiTii"/>
</dbReference>
<organism evidence="2 3">
    <name type="scientific">Rosistilla oblonga</name>
    <dbReference type="NCBI Taxonomy" id="2527990"/>
    <lineage>
        <taxon>Bacteria</taxon>
        <taxon>Pseudomonadati</taxon>
        <taxon>Planctomycetota</taxon>
        <taxon>Planctomycetia</taxon>
        <taxon>Pirellulales</taxon>
        <taxon>Pirellulaceae</taxon>
        <taxon>Rosistilla</taxon>
    </lineage>
</organism>
<accession>A0A518ITP8</accession>
<dbReference type="AlphaFoldDB" id="A0A518ITP8"/>
<sequence>MQSLVLELQRLASEDATSLPELLRKALIVAKKLGLPEFESWINNELNGYPNKIVPAYREIRGTLRVRHPYRGPIPFHLADAEMDLLITTVPCSSGVSDLFALISEGSGTEVVANIPHEMKTYLMQIQESQMPFEPMVVIGKNHFSQILDAIRTKVLNWSLELEAQGISGENMTFSRQEKEKAHSSITITNFQGVLGDVESSTLNLKMQIGDLTSLTRTLKEKGVADAEIAELEDAITKDGARDRNLGPEVSKWVGKMTAKAADGSWQIGIGAAGQLLATALQLYYGF</sequence>
<dbReference type="Proteomes" id="UP000316770">
    <property type="component" value="Chromosome"/>
</dbReference>
<dbReference type="Pfam" id="PF18864">
    <property type="entry name" value="AbiTii"/>
    <property type="match status" value="1"/>
</dbReference>
<gene>
    <name evidence="2" type="ORF">Mal33_24510</name>
</gene>
<protein>
    <recommendedName>
        <fullName evidence="1">AbiTii domain-containing protein</fullName>
    </recommendedName>
</protein>
<name>A0A518ITP8_9BACT</name>
<reference evidence="2 3" key="1">
    <citation type="submission" date="2019-02" db="EMBL/GenBank/DDBJ databases">
        <title>Deep-cultivation of Planctomycetes and their phenomic and genomic characterization uncovers novel biology.</title>
        <authorList>
            <person name="Wiegand S."/>
            <person name="Jogler M."/>
            <person name="Boedeker C."/>
            <person name="Pinto D."/>
            <person name="Vollmers J."/>
            <person name="Rivas-Marin E."/>
            <person name="Kohn T."/>
            <person name="Peeters S.H."/>
            <person name="Heuer A."/>
            <person name="Rast P."/>
            <person name="Oberbeckmann S."/>
            <person name="Bunk B."/>
            <person name="Jeske O."/>
            <person name="Meyerdierks A."/>
            <person name="Storesund J.E."/>
            <person name="Kallscheuer N."/>
            <person name="Luecker S."/>
            <person name="Lage O.M."/>
            <person name="Pohl T."/>
            <person name="Merkel B.J."/>
            <person name="Hornburger P."/>
            <person name="Mueller R.-W."/>
            <person name="Bruemmer F."/>
            <person name="Labrenz M."/>
            <person name="Spormann A.M."/>
            <person name="Op den Camp H."/>
            <person name="Overmann J."/>
            <person name="Amann R."/>
            <person name="Jetten M.S.M."/>
            <person name="Mascher T."/>
            <person name="Medema M.H."/>
            <person name="Devos D.P."/>
            <person name="Kaster A.-K."/>
            <person name="Ovreas L."/>
            <person name="Rohde M."/>
            <person name="Galperin M.Y."/>
            <person name="Jogler C."/>
        </authorList>
    </citation>
    <scope>NUCLEOTIDE SEQUENCE [LARGE SCALE GENOMIC DNA]</scope>
    <source>
        <strain evidence="2 3">Mal33</strain>
    </source>
</reference>
<feature type="domain" description="AbiTii" evidence="1">
    <location>
        <begin position="3"/>
        <end position="184"/>
    </location>
</feature>
<keyword evidence="3" id="KW-1185">Reference proteome</keyword>
<dbReference type="RefSeq" id="WP_145284922.1">
    <property type="nucleotide sequence ID" value="NZ_CP036318.1"/>
</dbReference>
<evidence type="ECO:0000259" key="1">
    <source>
        <dbReference type="Pfam" id="PF18864"/>
    </source>
</evidence>
<evidence type="ECO:0000313" key="3">
    <source>
        <dbReference type="Proteomes" id="UP000316770"/>
    </source>
</evidence>
<proteinExistence type="predicted"/>
<dbReference type="EMBL" id="CP036318">
    <property type="protein sequence ID" value="QDV56461.1"/>
    <property type="molecule type" value="Genomic_DNA"/>
</dbReference>
<evidence type="ECO:0000313" key="2">
    <source>
        <dbReference type="EMBL" id="QDV56461.1"/>
    </source>
</evidence>